<evidence type="ECO:0000313" key="3">
    <source>
        <dbReference type="Proteomes" id="UP000475214"/>
    </source>
</evidence>
<accession>A0A6L9S9L2</accession>
<dbReference type="AlphaFoldDB" id="A0A6L9S9L2"/>
<dbReference type="RefSeq" id="WP_163738381.1">
    <property type="nucleotide sequence ID" value="NZ_JAAGOA010000008.1"/>
</dbReference>
<comment type="caution">
    <text evidence="2">The sequence shown here is derived from an EMBL/GenBank/DDBJ whole genome shotgun (WGS) entry which is preliminary data.</text>
</comment>
<proteinExistence type="predicted"/>
<protein>
    <submittedName>
        <fullName evidence="2">Uncharacterized protein</fullName>
    </submittedName>
</protein>
<keyword evidence="3" id="KW-1185">Reference proteome</keyword>
<gene>
    <name evidence="2" type="ORF">G1H10_13625</name>
</gene>
<dbReference type="Proteomes" id="UP000475214">
    <property type="component" value="Unassembled WGS sequence"/>
</dbReference>
<feature type="region of interest" description="Disordered" evidence="1">
    <location>
        <begin position="73"/>
        <end position="186"/>
    </location>
</feature>
<name>A0A6L9S9L2_9ACTN</name>
<feature type="compositionally biased region" description="Basic and acidic residues" evidence="1">
    <location>
        <begin position="73"/>
        <end position="87"/>
    </location>
</feature>
<sequence>MHENGGMVVAYRPDVTAVITLDELGDATAVINGTGWGQELVVDRADAWTRLVELATEAGRPLHVHTVDEHGRAYRDVVHPKPSRDMVDGATSYPRAARDDEADEDERLGHTAEPPRTSVDGPPPAGATLSGGADVAKPDGHAVPQSMAADASQERSTALVAPKSEEPDENDASGDERVGSSPLRLPKATYREAVTAGGGHRDDSHDWAAPVVACAMLVLLACTAVMVAAEPPTVARAQKHVSTVLGSDTTSPPDESLPGYPRALWRVDLAEETCVALTRSGLLAVHTAAGRIQLVHSATGTVVWSSEAGTGAGSPVVTRWDDTDVVVWQRRGELVVGGPAFGPDPLVFDVNERARISQAGGQVLVSVPNQTGDANVLTAAGSVRVGIPDGATAMGVVNDVVVSSDGRPVLWRNPVHGGKPESVSLDGPRGMVIRRWVGMAGDTVTVVWGEPEGVAVDGTAVVAVHDATTGRRVASARVAWNEVEDAELTAASGDRPASVALGPVVLPLDSHSAPVEDDTTWLSHVGPNVWGVRDDGIVVVYDEHGTVNVVPEATHVPAGATPDGALIVVDDDVAFAFSPSSPSRSTRSADLDDSSRLREQLRPRASSSGEARAFLCRGRAGL</sequence>
<dbReference type="EMBL" id="JAAGOA010000008">
    <property type="protein sequence ID" value="NEE01208.1"/>
    <property type="molecule type" value="Genomic_DNA"/>
</dbReference>
<evidence type="ECO:0000313" key="2">
    <source>
        <dbReference type="EMBL" id="NEE01208.1"/>
    </source>
</evidence>
<evidence type="ECO:0000256" key="1">
    <source>
        <dbReference type="SAM" id="MobiDB-lite"/>
    </source>
</evidence>
<organism evidence="2 3">
    <name type="scientific">Phytoactinopolyspora halotolerans</name>
    <dbReference type="NCBI Taxonomy" id="1981512"/>
    <lineage>
        <taxon>Bacteria</taxon>
        <taxon>Bacillati</taxon>
        <taxon>Actinomycetota</taxon>
        <taxon>Actinomycetes</taxon>
        <taxon>Jiangellales</taxon>
        <taxon>Jiangellaceae</taxon>
        <taxon>Phytoactinopolyspora</taxon>
    </lineage>
</organism>
<reference evidence="2 3" key="1">
    <citation type="submission" date="2020-02" db="EMBL/GenBank/DDBJ databases">
        <authorList>
            <person name="Li X.-J."/>
            <person name="Han X.-M."/>
        </authorList>
    </citation>
    <scope>NUCLEOTIDE SEQUENCE [LARGE SCALE GENOMIC DNA]</scope>
    <source>
        <strain evidence="2 3">CCTCC AB 2017055</strain>
    </source>
</reference>